<reference evidence="2" key="1">
    <citation type="submission" date="2015-11" db="EMBL/GenBank/DDBJ databases">
        <title>De novo transcriptome assembly of four potential Pierce s Disease insect vectors from Arizona vineyards.</title>
        <authorList>
            <person name="Tassone E.E."/>
        </authorList>
    </citation>
    <scope>NUCLEOTIDE SEQUENCE</scope>
</reference>
<evidence type="ECO:0000256" key="1">
    <source>
        <dbReference type="SAM" id="MobiDB-lite"/>
    </source>
</evidence>
<organism evidence="2">
    <name type="scientific">Homalodisca liturata</name>
    <dbReference type="NCBI Taxonomy" id="320908"/>
    <lineage>
        <taxon>Eukaryota</taxon>
        <taxon>Metazoa</taxon>
        <taxon>Ecdysozoa</taxon>
        <taxon>Arthropoda</taxon>
        <taxon>Hexapoda</taxon>
        <taxon>Insecta</taxon>
        <taxon>Pterygota</taxon>
        <taxon>Neoptera</taxon>
        <taxon>Paraneoptera</taxon>
        <taxon>Hemiptera</taxon>
        <taxon>Auchenorrhyncha</taxon>
        <taxon>Membracoidea</taxon>
        <taxon>Cicadellidae</taxon>
        <taxon>Cicadellinae</taxon>
        <taxon>Proconiini</taxon>
        <taxon>Homalodisca</taxon>
    </lineage>
</organism>
<feature type="non-terminal residue" evidence="2">
    <location>
        <position position="193"/>
    </location>
</feature>
<name>A0A1B6HS56_9HEMI</name>
<proteinExistence type="predicted"/>
<sequence>MENFWMRMVGANRFSVFGEPHRTNNALEAFHSSLLRTMGPHPGVWKFHDNLRKIENAQWQDYNRMANGVQHVRQRRRAYVRQDAAIHQASTMLIQGRYNEAQFLNRVSHFTLSLADTMRAERVRLAAIPGNDGRRVAAAEPVMPPPLLQAEQNRRPAPEIQPRADLPAGDRELPPPAAVVAPPPPPPAAVVGG</sequence>
<gene>
    <name evidence="2" type="ORF">g.58609</name>
</gene>
<protein>
    <submittedName>
        <fullName evidence="2">Uncharacterized protein</fullName>
    </submittedName>
</protein>
<dbReference type="AlphaFoldDB" id="A0A1B6HS56"/>
<feature type="region of interest" description="Disordered" evidence="1">
    <location>
        <begin position="149"/>
        <end position="193"/>
    </location>
</feature>
<feature type="compositionally biased region" description="Pro residues" evidence="1">
    <location>
        <begin position="174"/>
        <end position="193"/>
    </location>
</feature>
<accession>A0A1B6HS56</accession>
<dbReference type="EMBL" id="GECU01030198">
    <property type="protein sequence ID" value="JAS77508.1"/>
    <property type="molecule type" value="Transcribed_RNA"/>
</dbReference>
<evidence type="ECO:0000313" key="2">
    <source>
        <dbReference type="EMBL" id="JAS77508.1"/>
    </source>
</evidence>